<accession>X1A8W1</accession>
<dbReference type="InterPro" id="IPR002347">
    <property type="entry name" value="SDR_fam"/>
</dbReference>
<evidence type="ECO:0000313" key="3">
    <source>
        <dbReference type="EMBL" id="GAG78785.1"/>
    </source>
</evidence>
<feature type="non-terminal residue" evidence="3">
    <location>
        <position position="1"/>
    </location>
</feature>
<dbReference type="InterPro" id="IPR051687">
    <property type="entry name" value="Peroxisomal_Beta-Oxidation"/>
</dbReference>
<dbReference type="PRINTS" id="PR00081">
    <property type="entry name" value="GDHRDH"/>
</dbReference>
<dbReference type="PANTHER" id="PTHR45024">
    <property type="entry name" value="DEHYDROGENASES, SHORT CHAIN"/>
    <property type="match status" value="1"/>
</dbReference>
<dbReference type="SUPFAM" id="SSF51735">
    <property type="entry name" value="NAD(P)-binding Rossmann-fold domains"/>
    <property type="match status" value="1"/>
</dbReference>
<comment type="caution">
    <text evidence="3">The sequence shown here is derived from an EMBL/GenBank/DDBJ whole genome shotgun (WGS) entry which is preliminary data.</text>
</comment>
<evidence type="ECO:0000256" key="2">
    <source>
        <dbReference type="ARBA" id="ARBA00023002"/>
    </source>
</evidence>
<dbReference type="EMBL" id="BART01009619">
    <property type="protein sequence ID" value="GAG78785.1"/>
    <property type="molecule type" value="Genomic_DNA"/>
</dbReference>
<dbReference type="Pfam" id="PF13561">
    <property type="entry name" value="adh_short_C2"/>
    <property type="match status" value="1"/>
</dbReference>
<organism evidence="3">
    <name type="scientific">marine sediment metagenome</name>
    <dbReference type="NCBI Taxonomy" id="412755"/>
    <lineage>
        <taxon>unclassified sequences</taxon>
        <taxon>metagenomes</taxon>
        <taxon>ecological metagenomes</taxon>
    </lineage>
</organism>
<evidence type="ECO:0008006" key="4">
    <source>
        <dbReference type="Google" id="ProtNLM"/>
    </source>
</evidence>
<sequence length="140" mass="15639">TTYGQANYGAAKEGIVGLTRKVARDMGRYGVTCNCIRPNAGTRLTISDEMRKARPEAMVRFEQMKPEDIAPLVVWLASDDAANVNGRTFYVERGRIGLYSEPILEKQLVKAGGWTIDELFMFMPVTMTKELVNPDPPQPK</sequence>
<dbReference type="GO" id="GO:0016491">
    <property type="term" value="F:oxidoreductase activity"/>
    <property type="evidence" value="ECO:0007669"/>
    <property type="project" value="UniProtKB-KW"/>
</dbReference>
<dbReference type="AlphaFoldDB" id="X1A8W1"/>
<name>X1A8W1_9ZZZZ</name>
<dbReference type="Gene3D" id="3.40.50.720">
    <property type="entry name" value="NAD(P)-binding Rossmann-like Domain"/>
    <property type="match status" value="1"/>
</dbReference>
<evidence type="ECO:0000256" key="1">
    <source>
        <dbReference type="ARBA" id="ARBA00006484"/>
    </source>
</evidence>
<protein>
    <recommendedName>
        <fullName evidence="4">SDR family oxidoreductase</fullName>
    </recommendedName>
</protein>
<reference evidence="3" key="1">
    <citation type="journal article" date="2014" name="Front. Microbiol.">
        <title>High frequency of phylogenetically diverse reductive dehalogenase-homologous genes in deep subseafloor sedimentary metagenomes.</title>
        <authorList>
            <person name="Kawai M."/>
            <person name="Futagami T."/>
            <person name="Toyoda A."/>
            <person name="Takaki Y."/>
            <person name="Nishi S."/>
            <person name="Hori S."/>
            <person name="Arai W."/>
            <person name="Tsubouchi T."/>
            <person name="Morono Y."/>
            <person name="Uchiyama I."/>
            <person name="Ito T."/>
            <person name="Fujiyama A."/>
            <person name="Inagaki F."/>
            <person name="Takami H."/>
        </authorList>
    </citation>
    <scope>NUCLEOTIDE SEQUENCE</scope>
    <source>
        <strain evidence="3">Expedition CK06-06</strain>
    </source>
</reference>
<dbReference type="PANTHER" id="PTHR45024:SF2">
    <property type="entry name" value="SCP2 DOMAIN-CONTAINING PROTEIN"/>
    <property type="match status" value="1"/>
</dbReference>
<comment type="similarity">
    <text evidence="1">Belongs to the short-chain dehydrogenases/reductases (SDR) family.</text>
</comment>
<keyword evidence="2" id="KW-0560">Oxidoreductase</keyword>
<gene>
    <name evidence="3" type="ORF">S01H4_21266</name>
</gene>
<proteinExistence type="inferred from homology"/>
<dbReference type="InterPro" id="IPR036291">
    <property type="entry name" value="NAD(P)-bd_dom_sf"/>
</dbReference>